<dbReference type="PROSITE" id="PS51819">
    <property type="entry name" value="VOC"/>
    <property type="match status" value="1"/>
</dbReference>
<dbReference type="Proteomes" id="UP000254978">
    <property type="component" value="Unassembled WGS sequence"/>
</dbReference>
<dbReference type="EMBL" id="UGQT01000001">
    <property type="protein sequence ID" value="STZ58850.1"/>
    <property type="molecule type" value="Genomic_DNA"/>
</dbReference>
<protein>
    <submittedName>
        <fullName evidence="2">Glyoxalase/bleomycin resistance protein/dioxygenase</fullName>
    </submittedName>
</protein>
<name>A0A378TDY8_9MYCO</name>
<dbReference type="InterPro" id="IPR037523">
    <property type="entry name" value="VOC_core"/>
</dbReference>
<sequence>MTTLAVEMITFDCLDPDALAQWWSRVLEAPVNAVAPGEFVMVVQESGPRLGFQRVADPTPGKNRVHLDFAAPDLEQEVQRLVSLGAVEAGRHDFGPEFTWAVLRDPDGNAFCVAAASGD</sequence>
<dbReference type="Pfam" id="PF18029">
    <property type="entry name" value="Glyoxalase_6"/>
    <property type="match status" value="1"/>
</dbReference>
<organism evidence="2 3">
    <name type="scientific">Mycolicibacterium tokaiense</name>
    <dbReference type="NCBI Taxonomy" id="39695"/>
    <lineage>
        <taxon>Bacteria</taxon>
        <taxon>Bacillati</taxon>
        <taxon>Actinomycetota</taxon>
        <taxon>Actinomycetes</taxon>
        <taxon>Mycobacteriales</taxon>
        <taxon>Mycobacteriaceae</taxon>
        <taxon>Mycolicibacterium</taxon>
    </lineage>
</organism>
<evidence type="ECO:0000313" key="3">
    <source>
        <dbReference type="Proteomes" id="UP000254978"/>
    </source>
</evidence>
<dbReference type="PANTHER" id="PTHR35908:SF1">
    <property type="entry name" value="CONSERVED PROTEIN"/>
    <property type="match status" value="1"/>
</dbReference>
<dbReference type="RefSeq" id="WP_068914932.1">
    <property type="nucleotide sequence ID" value="NZ_AP022600.1"/>
</dbReference>
<dbReference type="OrthoDB" id="3212826at2"/>
<dbReference type="CDD" id="cd06587">
    <property type="entry name" value="VOC"/>
    <property type="match status" value="1"/>
</dbReference>
<dbReference type="Gene3D" id="3.10.180.10">
    <property type="entry name" value="2,3-Dihydroxybiphenyl 1,2-Dioxygenase, domain 1"/>
    <property type="match status" value="1"/>
</dbReference>
<accession>A0A378TDY8</accession>
<keyword evidence="2" id="KW-0560">Oxidoreductase</keyword>
<evidence type="ECO:0000259" key="1">
    <source>
        <dbReference type="PROSITE" id="PS51819"/>
    </source>
</evidence>
<dbReference type="InterPro" id="IPR041581">
    <property type="entry name" value="Glyoxalase_6"/>
</dbReference>
<reference evidence="2 3" key="1">
    <citation type="submission" date="2018-06" db="EMBL/GenBank/DDBJ databases">
        <authorList>
            <consortium name="Pathogen Informatics"/>
            <person name="Doyle S."/>
        </authorList>
    </citation>
    <scope>NUCLEOTIDE SEQUENCE [LARGE SCALE GENOMIC DNA]</scope>
    <source>
        <strain evidence="2 3">NCTC10821</strain>
    </source>
</reference>
<evidence type="ECO:0000313" key="2">
    <source>
        <dbReference type="EMBL" id="STZ58850.1"/>
    </source>
</evidence>
<feature type="domain" description="VOC" evidence="1">
    <location>
        <begin position="5"/>
        <end position="116"/>
    </location>
</feature>
<gene>
    <name evidence="2" type="ORF">NCTC10821_02370</name>
</gene>
<dbReference type="SUPFAM" id="SSF54593">
    <property type="entry name" value="Glyoxalase/Bleomycin resistance protein/Dihydroxybiphenyl dioxygenase"/>
    <property type="match status" value="1"/>
</dbReference>
<dbReference type="InterPro" id="IPR029068">
    <property type="entry name" value="Glyas_Bleomycin-R_OHBP_Dase"/>
</dbReference>
<dbReference type="AlphaFoldDB" id="A0A378TDY8"/>
<proteinExistence type="predicted"/>
<dbReference type="PANTHER" id="PTHR35908">
    <property type="entry name" value="HYPOTHETICAL FUSION PROTEIN"/>
    <property type="match status" value="1"/>
</dbReference>
<keyword evidence="3" id="KW-1185">Reference proteome</keyword>
<dbReference type="GO" id="GO:0051213">
    <property type="term" value="F:dioxygenase activity"/>
    <property type="evidence" value="ECO:0007669"/>
    <property type="project" value="UniProtKB-KW"/>
</dbReference>
<keyword evidence="2" id="KW-0223">Dioxygenase</keyword>